<dbReference type="PROSITE" id="PS00028">
    <property type="entry name" value="ZINC_FINGER_C2H2_1"/>
    <property type="match status" value="2"/>
</dbReference>
<protein>
    <recommendedName>
        <fullName evidence="3">C2H2-type domain-containing protein</fullName>
    </recommendedName>
</protein>
<keyword evidence="1" id="KW-0863">Zinc-finger</keyword>
<feature type="compositionally biased region" description="Low complexity" evidence="2">
    <location>
        <begin position="1"/>
        <end position="26"/>
    </location>
</feature>
<proteinExistence type="predicted"/>
<evidence type="ECO:0000313" key="5">
    <source>
        <dbReference type="Proteomes" id="UP001432027"/>
    </source>
</evidence>
<evidence type="ECO:0000259" key="3">
    <source>
        <dbReference type="PROSITE" id="PS50157"/>
    </source>
</evidence>
<dbReference type="GO" id="GO:0008270">
    <property type="term" value="F:zinc ion binding"/>
    <property type="evidence" value="ECO:0007669"/>
    <property type="project" value="UniProtKB-KW"/>
</dbReference>
<feature type="domain" description="C2H2-type" evidence="3">
    <location>
        <begin position="121"/>
        <end position="149"/>
    </location>
</feature>
<keyword evidence="5" id="KW-1185">Reference proteome</keyword>
<dbReference type="AlphaFoldDB" id="A0AAV5UPS8"/>
<feature type="region of interest" description="Disordered" evidence="2">
    <location>
        <begin position="1"/>
        <end position="74"/>
    </location>
</feature>
<evidence type="ECO:0000313" key="4">
    <source>
        <dbReference type="EMBL" id="GMT08245.1"/>
    </source>
</evidence>
<evidence type="ECO:0000256" key="2">
    <source>
        <dbReference type="SAM" id="MobiDB-lite"/>
    </source>
</evidence>
<organism evidence="4 5">
    <name type="scientific">Pristionchus entomophagus</name>
    <dbReference type="NCBI Taxonomy" id="358040"/>
    <lineage>
        <taxon>Eukaryota</taxon>
        <taxon>Metazoa</taxon>
        <taxon>Ecdysozoa</taxon>
        <taxon>Nematoda</taxon>
        <taxon>Chromadorea</taxon>
        <taxon>Rhabditida</taxon>
        <taxon>Rhabditina</taxon>
        <taxon>Diplogasteromorpha</taxon>
        <taxon>Diplogasteroidea</taxon>
        <taxon>Neodiplogasteridae</taxon>
        <taxon>Pristionchus</taxon>
    </lineage>
</organism>
<accession>A0AAV5UPS8</accession>
<dbReference type="InterPro" id="IPR013087">
    <property type="entry name" value="Znf_C2H2_type"/>
</dbReference>
<dbReference type="PROSITE" id="PS50157">
    <property type="entry name" value="ZINC_FINGER_C2H2_2"/>
    <property type="match status" value="2"/>
</dbReference>
<dbReference type="InterPro" id="IPR036236">
    <property type="entry name" value="Znf_C2H2_sf"/>
</dbReference>
<feature type="compositionally biased region" description="Polar residues" evidence="2">
    <location>
        <begin position="27"/>
        <end position="43"/>
    </location>
</feature>
<gene>
    <name evidence="4" type="ORF">PENTCL1PPCAC_30419</name>
</gene>
<keyword evidence="1" id="KW-0479">Metal-binding</keyword>
<feature type="domain" description="C2H2-type" evidence="3">
    <location>
        <begin position="93"/>
        <end position="115"/>
    </location>
</feature>
<feature type="compositionally biased region" description="Polar residues" evidence="2">
    <location>
        <begin position="61"/>
        <end position="74"/>
    </location>
</feature>
<dbReference type="Proteomes" id="UP001432027">
    <property type="component" value="Unassembled WGS sequence"/>
</dbReference>
<dbReference type="SUPFAM" id="SSF57667">
    <property type="entry name" value="beta-beta-alpha zinc fingers"/>
    <property type="match status" value="1"/>
</dbReference>
<dbReference type="EMBL" id="BTSX01000046">
    <property type="protein sequence ID" value="GMT08245.1"/>
    <property type="molecule type" value="Genomic_DNA"/>
</dbReference>
<comment type="caution">
    <text evidence="4">The sequence shown here is derived from an EMBL/GenBank/DDBJ whole genome shotgun (WGS) entry which is preliminary data.</text>
</comment>
<feature type="non-terminal residue" evidence="4">
    <location>
        <position position="276"/>
    </location>
</feature>
<evidence type="ECO:0000256" key="1">
    <source>
        <dbReference type="PROSITE-ProRule" id="PRU00042"/>
    </source>
</evidence>
<name>A0AAV5UPS8_9BILA</name>
<dbReference type="SMART" id="SM00355">
    <property type="entry name" value="ZnF_C2H2"/>
    <property type="match status" value="2"/>
</dbReference>
<feature type="region of interest" description="Disordered" evidence="2">
    <location>
        <begin position="142"/>
        <end position="253"/>
    </location>
</feature>
<reference evidence="4" key="1">
    <citation type="submission" date="2023-10" db="EMBL/GenBank/DDBJ databases">
        <title>Genome assembly of Pristionchus species.</title>
        <authorList>
            <person name="Yoshida K."/>
            <person name="Sommer R.J."/>
        </authorList>
    </citation>
    <scope>NUCLEOTIDE SEQUENCE</scope>
    <source>
        <strain evidence="4">RS0144</strain>
    </source>
</reference>
<keyword evidence="1" id="KW-0862">Zinc</keyword>
<dbReference type="Gene3D" id="3.30.160.60">
    <property type="entry name" value="Classic Zinc Finger"/>
    <property type="match status" value="1"/>
</dbReference>
<sequence length="276" mass="29807">MESSSAEVAASSGSAESEETLTSSSSQNDVAGSEWSQDGSTSGAKPRTSKKRNYSLPDGTFSRSVTLTPSQSDPDVNAIFQTVVSSTYGQRVFKCTKCGSEYTRPYSARRHANVHLKAANVSCGICQTRLTGPLSLAAHLTDKHKGQKPPPLQIVKKITKSKSSTETSRAGNSSVKDKPTTRSSNESVIALNPPASKKPSNLDRNGNMKRKIVDNVATKEVAETVVDPPATKEPKAEPSDPPVTQERRSTRIQMRMALEASAIEEERRSTRPRKDT</sequence>